<accession>A0A4U0TN65</accession>
<proteinExistence type="predicted"/>
<keyword evidence="4" id="KW-1185">Reference proteome</keyword>
<comment type="caution">
    <text evidence="3">The sequence shown here is derived from an EMBL/GenBank/DDBJ whole genome shotgun (WGS) entry which is preliminary data.</text>
</comment>
<evidence type="ECO:0000313" key="4">
    <source>
        <dbReference type="Proteomes" id="UP000308549"/>
    </source>
</evidence>
<reference evidence="3 4" key="1">
    <citation type="submission" date="2017-03" db="EMBL/GenBank/DDBJ databases">
        <title>Genomes of endolithic fungi from Antarctica.</title>
        <authorList>
            <person name="Coleine C."/>
            <person name="Masonjones S."/>
            <person name="Stajich J.E."/>
        </authorList>
    </citation>
    <scope>NUCLEOTIDE SEQUENCE [LARGE SCALE GENOMIC DNA]</scope>
    <source>
        <strain evidence="3 4">CCFEE 6315</strain>
    </source>
</reference>
<dbReference type="Gene3D" id="1.20.1280.50">
    <property type="match status" value="1"/>
</dbReference>
<evidence type="ECO:0000313" key="3">
    <source>
        <dbReference type="EMBL" id="TKA23347.1"/>
    </source>
</evidence>
<sequence length="278" mass="31092">MARKRSATVMTDGQDESAHKRRKQETRSSTTTRSMAFKSLTAARNAVFSTTELLENILLHLPMKTLLLAQRTCLNWRDVIKRSKPLQQALFFKPREVKVFWKLDKKHEKLVKISKEEYSQGPSEEVFQSAIANPLLEALRSSPSGDAWFSCYEEAYEGLAGLVTFSAQSSAARPEASWRKMSVAQASRGPVDYSVILVRPKGPNGSEPISARIKTEFALSHPEETSAANVNAICQRVKKEIHEGTELEAVEDPLQGQVLAFEGALFMSEEDLEADELF</sequence>
<protein>
    <recommendedName>
        <fullName evidence="2">F-box domain-containing protein</fullName>
    </recommendedName>
</protein>
<dbReference type="Pfam" id="PF00646">
    <property type="entry name" value="F-box"/>
    <property type="match status" value="1"/>
</dbReference>
<feature type="domain" description="F-box" evidence="2">
    <location>
        <begin position="52"/>
        <end position="85"/>
    </location>
</feature>
<evidence type="ECO:0000259" key="2">
    <source>
        <dbReference type="Pfam" id="PF00646"/>
    </source>
</evidence>
<dbReference type="InterPro" id="IPR036047">
    <property type="entry name" value="F-box-like_dom_sf"/>
</dbReference>
<evidence type="ECO:0000256" key="1">
    <source>
        <dbReference type="SAM" id="MobiDB-lite"/>
    </source>
</evidence>
<dbReference type="OrthoDB" id="3800738at2759"/>
<feature type="region of interest" description="Disordered" evidence="1">
    <location>
        <begin position="1"/>
        <end position="33"/>
    </location>
</feature>
<gene>
    <name evidence="3" type="ORF">B0A50_07555</name>
</gene>
<dbReference type="EMBL" id="NAJL01000057">
    <property type="protein sequence ID" value="TKA23347.1"/>
    <property type="molecule type" value="Genomic_DNA"/>
</dbReference>
<name>A0A4U0TN65_9PEZI</name>
<dbReference type="SUPFAM" id="SSF81383">
    <property type="entry name" value="F-box domain"/>
    <property type="match status" value="1"/>
</dbReference>
<dbReference type="Proteomes" id="UP000308549">
    <property type="component" value="Unassembled WGS sequence"/>
</dbReference>
<organism evidence="3 4">
    <name type="scientific">Salinomyces thailandicus</name>
    <dbReference type="NCBI Taxonomy" id="706561"/>
    <lineage>
        <taxon>Eukaryota</taxon>
        <taxon>Fungi</taxon>
        <taxon>Dikarya</taxon>
        <taxon>Ascomycota</taxon>
        <taxon>Pezizomycotina</taxon>
        <taxon>Dothideomycetes</taxon>
        <taxon>Dothideomycetidae</taxon>
        <taxon>Mycosphaerellales</taxon>
        <taxon>Teratosphaeriaceae</taxon>
        <taxon>Salinomyces</taxon>
    </lineage>
</organism>
<dbReference type="InterPro" id="IPR001810">
    <property type="entry name" value="F-box_dom"/>
</dbReference>
<dbReference type="AlphaFoldDB" id="A0A4U0TN65"/>